<dbReference type="WBParaSite" id="BTMF_0000499401-mRNA-1">
    <property type="protein sequence ID" value="BTMF_0000499401-mRNA-1"/>
    <property type="gene ID" value="BTMF_0000499401"/>
</dbReference>
<organism evidence="3">
    <name type="scientific">Brugia timori</name>
    <dbReference type="NCBI Taxonomy" id="42155"/>
    <lineage>
        <taxon>Eukaryota</taxon>
        <taxon>Metazoa</taxon>
        <taxon>Ecdysozoa</taxon>
        <taxon>Nematoda</taxon>
        <taxon>Chromadorea</taxon>
        <taxon>Rhabditida</taxon>
        <taxon>Spirurina</taxon>
        <taxon>Spiruromorpha</taxon>
        <taxon>Filarioidea</taxon>
        <taxon>Onchocercidae</taxon>
        <taxon>Brugia</taxon>
    </lineage>
</organism>
<protein>
    <submittedName>
        <fullName evidence="3">NR LBD domain-containing protein</fullName>
    </submittedName>
</protein>
<keyword evidence="2" id="KW-1185">Reference proteome</keyword>
<dbReference type="Proteomes" id="UP000280834">
    <property type="component" value="Unassembled WGS sequence"/>
</dbReference>
<dbReference type="AlphaFoldDB" id="A0A0R3QF50"/>
<evidence type="ECO:0000313" key="2">
    <source>
        <dbReference type="Proteomes" id="UP000280834"/>
    </source>
</evidence>
<accession>A0A0R3QF50</accession>
<evidence type="ECO:0000313" key="1">
    <source>
        <dbReference type="EMBL" id="VDO16479.1"/>
    </source>
</evidence>
<dbReference type="InterPro" id="IPR036860">
    <property type="entry name" value="SH2_dom_sf"/>
</dbReference>
<evidence type="ECO:0000313" key="3">
    <source>
        <dbReference type="WBParaSite" id="BTMF_0000499401-mRNA-1"/>
    </source>
</evidence>
<reference evidence="1 2" key="2">
    <citation type="submission" date="2018-11" db="EMBL/GenBank/DDBJ databases">
        <authorList>
            <consortium name="Pathogen Informatics"/>
        </authorList>
    </citation>
    <scope>NUCLEOTIDE SEQUENCE [LARGE SCALE GENOMIC DNA]</scope>
</reference>
<dbReference type="STRING" id="42155.A0A0R3QF50"/>
<dbReference type="EMBL" id="UZAG01004168">
    <property type="protein sequence ID" value="VDO16479.1"/>
    <property type="molecule type" value="Genomic_DNA"/>
</dbReference>
<dbReference type="Gene3D" id="3.30.505.10">
    <property type="entry name" value="SH2 domain"/>
    <property type="match status" value="1"/>
</dbReference>
<proteinExistence type="predicted"/>
<name>A0A0R3QF50_9BILA</name>
<sequence length="54" mass="6293">MPTYDIPRPSQEAVLRLESWYHGLLTRFRSECLVQSEGDFLVSILEDAIFLHGR</sequence>
<dbReference type="SUPFAM" id="SSF55550">
    <property type="entry name" value="SH2 domain"/>
    <property type="match status" value="1"/>
</dbReference>
<gene>
    <name evidence="1" type="ORF">BTMF_LOCUS4281</name>
</gene>
<reference evidence="3" key="1">
    <citation type="submission" date="2017-02" db="UniProtKB">
        <authorList>
            <consortium name="WormBaseParasite"/>
        </authorList>
    </citation>
    <scope>IDENTIFICATION</scope>
</reference>